<dbReference type="eggNOG" id="COG3472">
    <property type="taxonomic scope" value="Bacteria"/>
</dbReference>
<dbReference type="HOGENOM" id="CLU_168752_0_0_5"/>
<dbReference type="AlphaFoldDB" id="Q1QRD9"/>
<dbReference type="Proteomes" id="UP000001953">
    <property type="component" value="Chromosome"/>
</dbReference>
<organism evidence="1 2">
    <name type="scientific">Nitrobacter hamburgensis (strain DSM 10229 / NCIMB 13809 / X14)</name>
    <dbReference type="NCBI Taxonomy" id="323097"/>
    <lineage>
        <taxon>Bacteria</taxon>
        <taxon>Pseudomonadati</taxon>
        <taxon>Pseudomonadota</taxon>
        <taxon>Alphaproteobacteria</taxon>
        <taxon>Hyphomicrobiales</taxon>
        <taxon>Nitrobacteraceae</taxon>
        <taxon>Nitrobacter</taxon>
    </lineage>
</organism>
<sequence length="108" mass="12576">MDVLKQEFQVELFNAYKRAKDEAKYHATIFIQMLTDRGGLETAKFLINSPKVSDGYTALYERERLDLTVEAIVAENSKWHPLFTTEEIDRCHKRLAQYGYTPRLSKSS</sequence>
<dbReference type="OrthoDB" id="9787127at2"/>
<keyword evidence="2" id="KW-1185">Reference proteome</keyword>
<dbReference type="STRING" id="323097.Nham_0312"/>
<proteinExistence type="predicted"/>
<name>Q1QRD9_NITHX</name>
<gene>
    <name evidence="1" type="ordered locus">Nham_0312</name>
</gene>
<dbReference type="RefSeq" id="WP_011508912.1">
    <property type="nucleotide sequence ID" value="NC_007964.1"/>
</dbReference>
<evidence type="ECO:0000313" key="1">
    <source>
        <dbReference type="EMBL" id="ABE61208.1"/>
    </source>
</evidence>
<accession>Q1QRD9</accession>
<reference evidence="1 2" key="1">
    <citation type="submission" date="2006-03" db="EMBL/GenBank/DDBJ databases">
        <title>Complete sequence of chromosome of Nitrobacter hamburgensis X14.</title>
        <authorList>
            <consortium name="US DOE Joint Genome Institute"/>
            <person name="Copeland A."/>
            <person name="Lucas S."/>
            <person name="Lapidus A."/>
            <person name="Barry K."/>
            <person name="Detter J.C."/>
            <person name="Glavina del Rio T."/>
            <person name="Hammon N."/>
            <person name="Israni S."/>
            <person name="Dalin E."/>
            <person name="Tice H."/>
            <person name="Pitluck S."/>
            <person name="Chain P."/>
            <person name="Malfatti S."/>
            <person name="Shin M."/>
            <person name="Vergez L."/>
            <person name="Schmutz J."/>
            <person name="Larimer F."/>
            <person name="Land M."/>
            <person name="Hauser L."/>
            <person name="Kyrpides N."/>
            <person name="Ivanova N."/>
            <person name="Ward B."/>
            <person name="Arp D."/>
            <person name="Klotz M."/>
            <person name="Stein L."/>
            <person name="O'Mullan G."/>
            <person name="Starkenburg S."/>
            <person name="Sayavedra L."/>
            <person name="Poret-Peterson A.T."/>
            <person name="Gentry M.E."/>
            <person name="Bruce D."/>
            <person name="Richardson P."/>
        </authorList>
    </citation>
    <scope>NUCLEOTIDE SEQUENCE [LARGE SCALE GENOMIC DNA]</scope>
    <source>
        <strain evidence="2">DSM 10229 / NCIMB 13809 / X14</strain>
    </source>
</reference>
<evidence type="ECO:0000313" key="2">
    <source>
        <dbReference type="Proteomes" id="UP000001953"/>
    </source>
</evidence>
<protein>
    <submittedName>
        <fullName evidence="1">Uncharacterized conserved protein</fullName>
    </submittedName>
</protein>
<dbReference type="KEGG" id="nha:Nham_0312"/>
<dbReference type="EMBL" id="CP000319">
    <property type="protein sequence ID" value="ABE61208.1"/>
    <property type="molecule type" value="Genomic_DNA"/>
</dbReference>